<gene>
    <name evidence="17" type="ORF">D3272_10055</name>
</gene>
<dbReference type="CDD" id="cd17574">
    <property type="entry name" value="REC_OmpR"/>
    <property type="match status" value="1"/>
</dbReference>
<keyword evidence="6" id="KW-0547">Nucleotide-binding</keyword>
<evidence type="ECO:0000259" key="14">
    <source>
        <dbReference type="PROSITE" id="PS50109"/>
    </source>
</evidence>
<dbReference type="FunFam" id="3.30.565.10:FF:000010">
    <property type="entry name" value="Sensor histidine kinase RcsC"/>
    <property type="match status" value="1"/>
</dbReference>
<evidence type="ECO:0000256" key="5">
    <source>
        <dbReference type="ARBA" id="ARBA00022679"/>
    </source>
</evidence>
<keyword evidence="18" id="KW-1185">Reference proteome</keyword>
<dbReference type="CDD" id="cd16922">
    <property type="entry name" value="HATPase_EvgS-ArcB-TorS-like"/>
    <property type="match status" value="1"/>
</dbReference>
<evidence type="ECO:0000256" key="11">
    <source>
        <dbReference type="ARBA" id="ARBA00023306"/>
    </source>
</evidence>
<keyword evidence="10" id="KW-0472">Membrane</keyword>
<dbReference type="InterPro" id="IPR003018">
    <property type="entry name" value="GAF"/>
</dbReference>
<organism evidence="17 18">
    <name type="scientific">Lichenibacterium ramalinae</name>
    <dbReference type="NCBI Taxonomy" id="2316527"/>
    <lineage>
        <taxon>Bacteria</taxon>
        <taxon>Pseudomonadati</taxon>
        <taxon>Pseudomonadota</taxon>
        <taxon>Alphaproteobacteria</taxon>
        <taxon>Hyphomicrobiales</taxon>
        <taxon>Lichenihabitantaceae</taxon>
        <taxon>Lichenibacterium</taxon>
    </lineage>
</organism>
<evidence type="ECO:0000256" key="6">
    <source>
        <dbReference type="ARBA" id="ARBA00022741"/>
    </source>
</evidence>
<dbReference type="EC" id="2.7.13.3" evidence="3"/>
<reference evidence="17 18" key="2">
    <citation type="submission" date="2019-02" db="EMBL/GenBank/DDBJ databases">
        <title>'Lichenibacterium ramalinii' gen. nov. sp. nov., 'Lichenibacterium minor' gen. nov. sp. nov.</title>
        <authorList>
            <person name="Pankratov T."/>
        </authorList>
    </citation>
    <scope>NUCLEOTIDE SEQUENCE [LARGE SCALE GENOMIC DNA]</scope>
    <source>
        <strain evidence="17 18">RmlP001</strain>
    </source>
</reference>
<dbReference type="SMART" id="SM00448">
    <property type="entry name" value="REC"/>
    <property type="match status" value="2"/>
</dbReference>
<dbReference type="SUPFAM" id="SSF47384">
    <property type="entry name" value="Homodimeric domain of signal transducing histidine kinase"/>
    <property type="match status" value="1"/>
</dbReference>
<evidence type="ECO:0000256" key="2">
    <source>
        <dbReference type="ARBA" id="ARBA00004370"/>
    </source>
</evidence>
<dbReference type="CDD" id="cd00130">
    <property type="entry name" value="PAS"/>
    <property type="match status" value="1"/>
</dbReference>
<dbReference type="SUPFAM" id="SSF55781">
    <property type="entry name" value="GAF domain-like"/>
    <property type="match status" value="1"/>
</dbReference>
<dbReference type="Proteomes" id="UP000289411">
    <property type="component" value="Unassembled WGS sequence"/>
</dbReference>
<dbReference type="InterPro" id="IPR036097">
    <property type="entry name" value="HisK_dim/P_sf"/>
</dbReference>
<dbReference type="InterPro" id="IPR029016">
    <property type="entry name" value="GAF-like_dom_sf"/>
</dbReference>
<dbReference type="Gene3D" id="3.30.450.20">
    <property type="entry name" value="PAS domain"/>
    <property type="match status" value="1"/>
</dbReference>
<dbReference type="PROSITE" id="PS50109">
    <property type="entry name" value="HIS_KIN"/>
    <property type="match status" value="1"/>
</dbReference>
<dbReference type="SMART" id="SM00388">
    <property type="entry name" value="HisKA"/>
    <property type="match status" value="1"/>
</dbReference>
<dbReference type="Gene3D" id="3.30.565.10">
    <property type="entry name" value="Histidine kinase-like ATPase, C-terminal domain"/>
    <property type="match status" value="1"/>
</dbReference>
<evidence type="ECO:0000256" key="12">
    <source>
        <dbReference type="PROSITE-ProRule" id="PRU00169"/>
    </source>
</evidence>
<dbReference type="SUPFAM" id="SSF55874">
    <property type="entry name" value="ATPase domain of HSP90 chaperone/DNA topoisomerase II/histidine kinase"/>
    <property type="match status" value="1"/>
</dbReference>
<keyword evidence="11" id="KW-0131">Cell cycle</keyword>
<keyword evidence="13" id="KW-0175">Coiled coil</keyword>
<dbReference type="InterPro" id="IPR001789">
    <property type="entry name" value="Sig_transdc_resp-reg_receiver"/>
</dbReference>
<name>A0A4Q2RF27_9HYPH</name>
<feature type="modified residue" description="4-aspartylphosphate" evidence="12">
    <location>
        <position position="788"/>
    </location>
</feature>
<dbReference type="GO" id="GO:0009927">
    <property type="term" value="F:histidine phosphotransfer kinase activity"/>
    <property type="evidence" value="ECO:0007669"/>
    <property type="project" value="TreeGrafter"/>
</dbReference>
<dbReference type="InterPro" id="IPR013655">
    <property type="entry name" value="PAS_fold_3"/>
</dbReference>
<evidence type="ECO:0000256" key="13">
    <source>
        <dbReference type="SAM" id="Coils"/>
    </source>
</evidence>
<dbReference type="InterPro" id="IPR011006">
    <property type="entry name" value="CheY-like_superfamily"/>
</dbReference>
<evidence type="ECO:0000256" key="1">
    <source>
        <dbReference type="ARBA" id="ARBA00000085"/>
    </source>
</evidence>
<evidence type="ECO:0000256" key="4">
    <source>
        <dbReference type="ARBA" id="ARBA00022553"/>
    </source>
</evidence>
<dbReference type="CDD" id="cd00082">
    <property type="entry name" value="HisKA"/>
    <property type="match status" value="1"/>
</dbReference>
<keyword evidence="5" id="KW-0808">Transferase</keyword>
<dbReference type="Pfam" id="PF00512">
    <property type="entry name" value="HisKA"/>
    <property type="match status" value="1"/>
</dbReference>
<dbReference type="PANTHER" id="PTHR43047:SF72">
    <property type="entry name" value="OSMOSENSING HISTIDINE PROTEIN KINASE SLN1"/>
    <property type="match status" value="1"/>
</dbReference>
<keyword evidence="4 12" id="KW-0597">Phosphoprotein</keyword>
<accession>A0A4Q2RF27</accession>
<feature type="coiled-coil region" evidence="13">
    <location>
        <begin position="349"/>
        <end position="376"/>
    </location>
</feature>
<evidence type="ECO:0000256" key="8">
    <source>
        <dbReference type="ARBA" id="ARBA00022840"/>
    </source>
</evidence>
<dbReference type="GO" id="GO:0005524">
    <property type="term" value="F:ATP binding"/>
    <property type="evidence" value="ECO:0007669"/>
    <property type="project" value="UniProtKB-KW"/>
</dbReference>
<keyword evidence="8" id="KW-0067">ATP-binding</keyword>
<dbReference type="InterPro" id="IPR000014">
    <property type="entry name" value="PAS"/>
</dbReference>
<comment type="subcellular location">
    <subcellularLocation>
        <location evidence="2">Membrane</location>
    </subcellularLocation>
</comment>
<dbReference type="Gene3D" id="3.30.450.40">
    <property type="match status" value="1"/>
</dbReference>
<dbReference type="InterPro" id="IPR003661">
    <property type="entry name" value="HisK_dim/P_dom"/>
</dbReference>
<dbReference type="SMART" id="SM00387">
    <property type="entry name" value="HATPase_c"/>
    <property type="match status" value="1"/>
</dbReference>
<dbReference type="InterPro" id="IPR036890">
    <property type="entry name" value="HATPase_C_sf"/>
</dbReference>
<dbReference type="Pfam" id="PF02518">
    <property type="entry name" value="HATPase_c"/>
    <property type="match status" value="1"/>
</dbReference>
<keyword evidence="9" id="KW-0902">Two-component regulatory system</keyword>
<feature type="modified residue" description="4-aspartylphosphate" evidence="12">
    <location>
        <position position="667"/>
    </location>
</feature>
<protein>
    <recommendedName>
        <fullName evidence="3">histidine kinase</fullName>
        <ecNumber evidence="3">2.7.13.3</ecNumber>
    </recommendedName>
</protein>
<dbReference type="NCBIfam" id="TIGR00229">
    <property type="entry name" value="sensory_box"/>
    <property type="match status" value="1"/>
</dbReference>
<dbReference type="InterPro" id="IPR005467">
    <property type="entry name" value="His_kinase_dom"/>
</dbReference>
<evidence type="ECO:0000259" key="15">
    <source>
        <dbReference type="PROSITE" id="PS50110"/>
    </source>
</evidence>
<dbReference type="SUPFAM" id="SSF55785">
    <property type="entry name" value="PYP-like sensor domain (PAS domain)"/>
    <property type="match status" value="1"/>
</dbReference>
<evidence type="ECO:0000313" key="18">
    <source>
        <dbReference type="Proteomes" id="UP000289411"/>
    </source>
</evidence>
<dbReference type="EMBL" id="QYBC01000007">
    <property type="protein sequence ID" value="RYB05284.1"/>
    <property type="molecule type" value="Genomic_DNA"/>
</dbReference>
<evidence type="ECO:0000256" key="7">
    <source>
        <dbReference type="ARBA" id="ARBA00022777"/>
    </source>
</evidence>
<dbReference type="SMART" id="SM00065">
    <property type="entry name" value="GAF"/>
    <property type="match status" value="1"/>
</dbReference>
<dbReference type="InterPro" id="IPR001610">
    <property type="entry name" value="PAC"/>
</dbReference>
<reference evidence="17 18" key="1">
    <citation type="submission" date="2018-09" db="EMBL/GenBank/DDBJ databases">
        <authorList>
            <person name="Grouzdev D.S."/>
            <person name="Krutkina M.S."/>
        </authorList>
    </citation>
    <scope>NUCLEOTIDE SEQUENCE [LARGE SCALE GENOMIC DNA]</scope>
    <source>
        <strain evidence="17 18">RmlP001</strain>
    </source>
</reference>
<dbReference type="PROSITE" id="PS50110">
    <property type="entry name" value="RESPONSE_REGULATORY"/>
    <property type="match status" value="2"/>
</dbReference>
<dbReference type="InterPro" id="IPR004358">
    <property type="entry name" value="Sig_transdc_His_kin-like_C"/>
</dbReference>
<dbReference type="Gene3D" id="3.40.50.2300">
    <property type="match status" value="2"/>
</dbReference>
<evidence type="ECO:0000256" key="3">
    <source>
        <dbReference type="ARBA" id="ARBA00012438"/>
    </source>
</evidence>
<dbReference type="InterPro" id="IPR003594">
    <property type="entry name" value="HATPase_dom"/>
</dbReference>
<sequence length="863" mass="94002">MGGWIRPGTGAIPRSFIPARRAGAAGDRVSDHQRPPETSRDALAAEIEQLSQLNVTLAAELDLDVLTQSIIDTATRLTGAKYGSFFERVLTAPGEPELWKLASLTGAPLTAFTRFGLPRETSLFRPSFRNEGVVRSDDVPNDPRYGSMGGMPKGHLPVRSYMAVSVVSRTAGITGALLFGHPEPGRFTEREERFIVGFAAQTAVAIDNARLFKSLEEENRERRAVEAGLRASDARFRAAIAAVQGVLWTTDADGRMVDRQEGWEAMTGQAYADYAGDGWVAALLPDDAQPTVDAWREALAASKTFVFEHRVRMRSGLYRTFAIRAVPILDETSGSVREWVGVHTDITEQRAAEARLDAAREAAEAANRAKSQFIANMSHELRTPLSAVIGYSGMLAEEIEDLGHAGLVDDVRKIESNARHLLGLINDVLDLSKIEAGRMTVEAVEFDVAAMIDEVVSAATPLVAKKGNRLVVELPPALGTMLTDEVKVRQCLLNLIGNAAKFTEAGSVTLRAARIADGGEDWLSFSVEDTGIGMTPEQLSRLFGRFVQADESTTRQFGGTGLGLSITRAFCRKLGGDVTVDSRHGHGSTFTVSLPARLGDDAQEPEPAVVPAAARGDTILVVDDDSAARDLLTRFLEREGFTVKTARDGREGLALARQYRPKVVLLDVEMPNVNGWTMLQALRADPLLAETPVIMISVLHERSVGFAMGANDYLVKPIDWRQLKRVLERFEDGGAVGRRVLVVDDEPDARGWIGAMLSRDGWTTDVAVDGRDALDKVDRAVPDLIILDLMMPVMDGFAFLRALRARPDTSGIHVVVLTAKEVTSAERADLEGHVDRVLQKGSLKLDELREELRRLVPEPELPG</sequence>
<dbReference type="Pfam" id="PF08447">
    <property type="entry name" value="PAS_3"/>
    <property type="match status" value="1"/>
</dbReference>
<dbReference type="SMART" id="SM00086">
    <property type="entry name" value="PAC"/>
    <property type="match status" value="1"/>
</dbReference>
<comment type="catalytic activity">
    <reaction evidence="1">
        <text>ATP + protein L-histidine = ADP + protein N-phospho-L-histidine.</text>
        <dbReference type="EC" id="2.7.13.3"/>
    </reaction>
</comment>
<dbReference type="Gene3D" id="1.10.287.130">
    <property type="match status" value="1"/>
</dbReference>
<feature type="domain" description="Histidine kinase" evidence="14">
    <location>
        <begin position="376"/>
        <end position="598"/>
    </location>
</feature>
<dbReference type="Pfam" id="PF00072">
    <property type="entry name" value="Response_reg"/>
    <property type="match status" value="2"/>
</dbReference>
<dbReference type="SUPFAM" id="SSF52172">
    <property type="entry name" value="CheY-like"/>
    <property type="match status" value="2"/>
</dbReference>
<keyword evidence="7" id="KW-0418">Kinase</keyword>
<proteinExistence type="predicted"/>
<dbReference type="PROSITE" id="PS50113">
    <property type="entry name" value="PAC"/>
    <property type="match status" value="1"/>
</dbReference>
<dbReference type="OrthoDB" id="9810730at2"/>
<feature type="domain" description="Response regulatory" evidence="15">
    <location>
        <begin position="739"/>
        <end position="855"/>
    </location>
</feature>
<dbReference type="PRINTS" id="PR00344">
    <property type="entry name" value="BCTRLSENSOR"/>
</dbReference>
<evidence type="ECO:0000256" key="10">
    <source>
        <dbReference type="ARBA" id="ARBA00023136"/>
    </source>
</evidence>
<evidence type="ECO:0000259" key="16">
    <source>
        <dbReference type="PROSITE" id="PS50113"/>
    </source>
</evidence>
<evidence type="ECO:0000256" key="9">
    <source>
        <dbReference type="ARBA" id="ARBA00023012"/>
    </source>
</evidence>
<dbReference type="InterPro" id="IPR000700">
    <property type="entry name" value="PAS-assoc_C"/>
</dbReference>
<dbReference type="PANTHER" id="PTHR43047">
    <property type="entry name" value="TWO-COMPONENT HISTIDINE PROTEIN KINASE"/>
    <property type="match status" value="1"/>
</dbReference>
<feature type="domain" description="Response regulatory" evidence="15">
    <location>
        <begin position="618"/>
        <end position="731"/>
    </location>
</feature>
<dbReference type="GO" id="GO:0005886">
    <property type="term" value="C:plasma membrane"/>
    <property type="evidence" value="ECO:0007669"/>
    <property type="project" value="TreeGrafter"/>
</dbReference>
<comment type="caution">
    <text evidence="17">The sequence shown here is derived from an EMBL/GenBank/DDBJ whole genome shotgun (WGS) entry which is preliminary data.</text>
</comment>
<dbReference type="GO" id="GO:0000155">
    <property type="term" value="F:phosphorelay sensor kinase activity"/>
    <property type="evidence" value="ECO:0007669"/>
    <property type="project" value="InterPro"/>
</dbReference>
<dbReference type="AlphaFoldDB" id="A0A4Q2RF27"/>
<dbReference type="FunFam" id="1.10.287.130:FF:000038">
    <property type="entry name" value="Sensory transduction histidine kinase"/>
    <property type="match status" value="1"/>
</dbReference>
<evidence type="ECO:0000313" key="17">
    <source>
        <dbReference type="EMBL" id="RYB05284.1"/>
    </source>
</evidence>
<feature type="domain" description="PAC" evidence="16">
    <location>
        <begin position="305"/>
        <end position="358"/>
    </location>
</feature>
<dbReference type="Pfam" id="PF13185">
    <property type="entry name" value="GAF_2"/>
    <property type="match status" value="1"/>
</dbReference>
<dbReference type="InterPro" id="IPR035965">
    <property type="entry name" value="PAS-like_dom_sf"/>
</dbReference>